<keyword evidence="2" id="KW-0812">Transmembrane</keyword>
<accession>M4VA80</accession>
<dbReference type="GO" id="GO:0012505">
    <property type="term" value="C:endomembrane system"/>
    <property type="evidence" value="ECO:0007669"/>
    <property type="project" value="UniProtKB-SubCell"/>
</dbReference>
<name>M4VA80_9BACT</name>
<reference evidence="6 7" key="1">
    <citation type="journal article" date="2013" name="ISME J.">
        <title>By their genes ye shall know them: genomic signatures of predatory bacteria.</title>
        <authorList>
            <person name="Pasternak Z."/>
            <person name="Pietrokovski S."/>
            <person name="Rotem O."/>
            <person name="Gophna U."/>
            <person name="Lurie-Weinberger M.N."/>
            <person name="Jurkevitch E."/>
        </authorList>
    </citation>
    <scope>NUCLEOTIDE SEQUENCE [LARGE SCALE GENOMIC DNA]</scope>
    <source>
        <strain evidence="6 7">JSS</strain>
    </source>
</reference>
<dbReference type="PIRSF" id="PIRSF031804">
    <property type="entry name" value="UCP031804"/>
    <property type="match status" value="1"/>
</dbReference>
<dbReference type="InterPro" id="IPR010652">
    <property type="entry name" value="DUF1232"/>
</dbReference>
<feature type="domain" description="DUF1232" evidence="5">
    <location>
        <begin position="53"/>
        <end position="88"/>
    </location>
</feature>
<dbReference type="OrthoDB" id="9804184at2"/>
<evidence type="ECO:0000256" key="3">
    <source>
        <dbReference type="ARBA" id="ARBA00022989"/>
    </source>
</evidence>
<dbReference type="EMBL" id="CP003537">
    <property type="protein sequence ID" value="AGH95375.1"/>
    <property type="molecule type" value="Genomic_DNA"/>
</dbReference>
<keyword evidence="7" id="KW-1185">Reference proteome</keyword>
<sequence>MKTNDSDFSSHYSKPRLWHKLQKQASKIGSGMAMTILKLYYTARDPRTPKWARIRIYGALGYFILPIDAIPDFIPLTGYSDDAALLTLAVATLAFYISDESKKKAADKITQLNSILSKSPQS</sequence>
<comment type="subcellular location">
    <subcellularLocation>
        <location evidence="1">Endomembrane system</location>
        <topology evidence="1">Multi-pass membrane protein</topology>
    </subcellularLocation>
</comment>
<organism evidence="6 7">
    <name type="scientific">Pseudobdellovibrio exovorus JSS</name>
    <dbReference type="NCBI Taxonomy" id="1184267"/>
    <lineage>
        <taxon>Bacteria</taxon>
        <taxon>Pseudomonadati</taxon>
        <taxon>Bdellovibrionota</taxon>
        <taxon>Bdellovibrionia</taxon>
        <taxon>Bdellovibrionales</taxon>
        <taxon>Pseudobdellovibrionaceae</taxon>
        <taxon>Pseudobdellovibrio</taxon>
    </lineage>
</organism>
<protein>
    <recommendedName>
        <fullName evidence="5">DUF1232 domain-containing protein</fullName>
    </recommendedName>
</protein>
<evidence type="ECO:0000256" key="4">
    <source>
        <dbReference type="ARBA" id="ARBA00023136"/>
    </source>
</evidence>
<gene>
    <name evidence="6" type="ORF">A11Q_1159</name>
</gene>
<dbReference type="Pfam" id="PF06803">
    <property type="entry name" value="DUF1232"/>
    <property type="match status" value="1"/>
</dbReference>
<dbReference type="HOGENOM" id="CLU_133088_0_1_7"/>
<dbReference type="Proteomes" id="UP000012040">
    <property type="component" value="Chromosome"/>
</dbReference>
<evidence type="ECO:0000259" key="5">
    <source>
        <dbReference type="Pfam" id="PF06803"/>
    </source>
</evidence>
<dbReference type="KEGG" id="bex:A11Q_1159"/>
<dbReference type="PATRIC" id="fig|1184267.3.peg.1172"/>
<evidence type="ECO:0000256" key="2">
    <source>
        <dbReference type="ARBA" id="ARBA00022692"/>
    </source>
</evidence>
<keyword evidence="4" id="KW-0472">Membrane</keyword>
<keyword evidence="3" id="KW-1133">Transmembrane helix</keyword>
<dbReference type="AlphaFoldDB" id="M4VA80"/>
<evidence type="ECO:0000256" key="1">
    <source>
        <dbReference type="ARBA" id="ARBA00004127"/>
    </source>
</evidence>
<evidence type="ECO:0000313" key="7">
    <source>
        <dbReference type="Proteomes" id="UP000012040"/>
    </source>
</evidence>
<dbReference type="InterPro" id="IPR016983">
    <property type="entry name" value="UCP031804"/>
</dbReference>
<dbReference type="eggNOG" id="COG3339">
    <property type="taxonomic scope" value="Bacteria"/>
</dbReference>
<evidence type="ECO:0000313" key="6">
    <source>
        <dbReference type="EMBL" id="AGH95375.1"/>
    </source>
</evidence>
<proteinExistence type="predicted"/>
<dbReference type="RefSeq" id="WP_015469865.1">
    <property type="nucleotide sequence ID" value="NC_020813.1"/>
</dbReference>